<dbReference type="Gene3D" id="3.40.50.1820">
    <property type="entry name" value="alpha/beta hydrolase"/>
    <property type="match status" value="1"/>
</dbReference>
<dbReference type="EMBL" id="GL444608">
    <property type="protein sequence ID" value="EFN60803.1"/>
    <property type="molecule type" value="Genomic_DNA"/>
</dbReference>
<dbReference type="FunFam" id="3.40.50.1820:FF:000003">
    <property type="entry name" value="Dipeptidyl peptidase 4"/>
    <property type="match status" value="1"/>
</dbReference>
<evidence type="ECO:0000256" key="8">
    <source>
        <dbReference type="ARBA" id="ARBA00072929"/>
    </source>
</evidence>
<dbReference type="GO" id="GO:0005886">
    <property type="term" value="C:plasma membrane"/>
    <property type="evidence" value="ECO:0007669"/>
    <property type="project" value="TreeGrafter"/>
</dbReference>
<evidence type="ECO:0000256" key="5">
    <source>
        <dbReference type="ARBA" id="ARBA00022729"/>
    </source>
</evidence>
<evidence type="ECO:0000313" key="10">
    <source>
        <dbReference type="EMBL" id="EFN60803.1"/>
    </source>
</evidence>
<gene>
    <name evidence="10" type="ORF">EAG_12127</name>
</gene>
<dbReference type="GO" id="GO:0008239">
    <property type="term" value="F:dipeptidyl-peptidase activity"/>
    <property type="evidence" value="ECO:0007669"/>
    <property type="project" value="TreeGrafter"/>
</dbReference>
<dbReference type="InterPro" id="IPR029058">
    <property type="entry name" value="AB_hydrolase_fold"/>
</dbReference>
<comment type="subcellular location">
    <subcellularLocation>
        <location evidence="1">Secreted</location>
    </subcellularLocation>
</comment>
<evidence type="ECO:0000256" key="7">
    <source>
        <dbReference type="ARBA" id="ARBA00023180"/>
    </source>
</evidence>
<evidence type="ECO:0000256" key="3">
    <source>
        <dbReference type="ARBA" id="ARBA00022438"/>
    </source>
</evidence>
<dbReference type="STRING" id="104421.E2B0G1"/>
<dbReference type="AlphaFoldDB" id="E2B0G1"/>
<evidence type="ECO:0000256" key="6">
    <source>
        <dbReference type="ARBA" id="ARBA00022825"/>
    </source>
</evidence>
<dbReference type="PANTHER" id="PTHR11731:SF200">
    <property type="entry name" value="DIPEPTIDYL PEPTIDASE 10, ISOFORM B"/>
    <property type="match status" value="1"/>
</dbReference>
<dbReference type="GO" id="GO:0006508">
    <property type="term" value="P:proteolysis"/>
    <property type="evidence" value="ECO:0007669"/>
    <property type="project" value="InterPro"/>
</dbReference>
<keyword evidence="6" id="KW-0720">Serine protease</keyword>
<keyword evidence="3" id="KW-0031">Aminopeptidase</keyword>
<protein>
    <recommendedName>
        <fullName evidence="8">Venom dipeptidyl peptidase 4</fullName>
    </recommendedName>
</protein>
<dbReference type="InterPro" id="IPR050278">
    <property type="entry name" value="Serine_Prot_S9B/DPPIV"/>
</dbReference>
<dbReference type="InParanoid" id="E2B0G1"/>
<keyword evidence="5" id="KW-0732">Signal</keyword>
<keyword evidence="4" id="KW-0964">Secreted</keyword>
<feature type="domain" description="Peptidase S9 prolyl oligopeptidase catalytic" evidence="9">
    <location>
        <begin position="156"/>
        <end position="359"/>
    </location>
</feature>
<keyword evidence="3" id="KW-0378">Hydrolase</keyword>
<dbReference type="GO" id="GO:0005576">
    <property type="term" value="C:extracellular region"/>
    <property type="evidence" value="ECO:0007669"/>
    <property type="project" value="UniProtKB-SubCell"/>
</dbReference>
<keyword evidence="7" id="KW-0325">Glycoprotein</keyword>
<dbReference type="PANTHER" id="PTHR11731">
    <property type="entry name" value="PROTEASE FAMILY S9B,C DIPEPTIDYL-PEPTIDASE IV-RELATED"/>
    <property type="match status" value="1"/>
</dbReference>
<dbReference type="ESTHER" id="camfo-e2b0g1">
    <property type="family name" value="DPP4N_Peptidase_S9"/>
</dbReference>
<name>E2B0G1_CAMFO</name>
<dbReference type="GO" id="GO:0008236">
    <property type="term" value="F:serine-type peptidase activity"/>
    <property type="evidence" value="ECO:0007669"/>
    <property type="project" value="UniProtKB-KW"/>
</dbReference>
<evidence type="ECO:0000256" key="2">
    <source>
        <dbReference type="ARBA" id="ARBA00010036"/>
    </source>
</evidence>
<accession>E2B0G1</accession>
<dbReference type="OrthoDB" id="16520at2759"/>
<evidence type="ECO:0000256" key="4">
    <source>
        <dbReference type="ARBA" id="ARBA00022525"/>
    </source>
</evidence>
<comment type="similarity">
    <text evidence="2">Belongs to the peptidase S9B family. DPPIV subfamily.</text>
</comment>
<reference evidence="10 11" key="1">
    <citation type="journal article" date="2010" name="Science">
        <title>Genomic comparison of the ants Camponotus floridanus and Harpegnathos saltator.</title>
        <authorList>
            <person name="Bonasio R."/>
            <person name="Zhang G."/>
            <person name="Ye C."/>
            <person name="Mutti N.S."/>
            <person name="Fang X."/>
            <person name="Qin N."/>
            <person name="Donahue G."/>
            <person name="Yang P."/>
            <person name="Li Q."/>
            <person name="Li C."/>
            <person name="Zhang P."/>
            <person name="Huang Z."/>
            <person name="Berger S.L."/>
            <person name="Reinberg D."/>
            <person name="Wang J."/>
            <person name="Liebig J."/>
        </authorList>
    </citation>
    <scope>NUCLEOTIDE SEQUENCE [LARGE SCALE GENOMIC DNA]</scope>
    <source>
        <strain evidence="11">C129</strain>
    </source>
</reference>
<evidence type="ECO:0000256" key="1">
    <source>
        <dbReference type="ARBA" id="ARBA00004613"/>
    </source>
</evidence>
<dbReference type="InterPro" id="IPR001375">
    <property type="entry name" value="Peptidase_S9_cat"/>
</dbReference>
<evidence type="ECO:0000313" key="11">
    <source>
        <dbReference type="Proteomes" id="UP000000311"/>
    </source>
</evidence>
<organism evidence="11">
    <name type="scientific">Camponotus floridanus</name>
    <name type="common">Florida carpenter ant</name>
    <dbReference type="NCBI Taxonomy" id="104421"/>
    <lineage>
        <taxon>Eukaryota</taxon>
        <taxon>Metazoa</taxon>
        <taxon>Ecdysozoa</taxon>
        <taxon>Arthropoda</taxon>
        <taxon>Hexapoda</taxon>
        <taxon>Insecta</taxon>
        <taxon>Pterygota</taxon>
        <taxon>Neoptera</taxon>
        <taxon>Endopterygota</taxon>
        <taxon>Hymenoptera</taxon>
        <taxon>Apocrita</taxon>
        <taxon>Aculeata</taxon>
        <taxon>Formicoidea</taxon>
        <taxon>Formicidae</taxon>
        <taxon>Formicinae</taxon>
        <taxon>Camponotus</taxon>
    </lineage>
</organism>
<evidence type="ECO:0000259" key="9">
    <source>
        <dbReference type="Pfam" id="PF00326"/>
    </source>
</evidence>
<dbReference type="Proteomes" id="UP000000311">
    <property type="component" value="Unassembled WGS sequence"/>
</dbReference>
<sequence>MRHIFDYWVHPTAEFNPAVILSSPIMTMKYQLPGGVPRVPGVPGVPETTCSKSIDLHFRGKARGGESPQKLRIRGYARNSTLLFVWEDNYVVTEIIVERSQPIVQKYKIPVDGGFNAQVRLLIPPGADLSGATKYPMLVYVYGGPDSYQVTEKFNMDWGMYLVTNKSIIYAAIDGRGSGLMGNDMLFAGYRQLGTVEIFDQINVTRHLQDKLSFIDRTRTAIWGWSYGGYATGMTLAMDLKGVFKCGMSVAPVTDWALYDSIYTERFMGLPTVPDNLQGYEQGQLLNKVENIKNKMYYLIHGTLDDNVHYQQSLMLAKVLEQKDILFRQQTYTDEDHGIVQSRAHLYHSLENFLDECFQTSS</sequence>
<dbReference type="GO" id="GO:0004177">
    <property type="term" value="F:aminopeptidase activity"/>
    <property type="evidence" value="ECO:0007669"/>
    <property type="project" value="UniProtKB-KW"/>
</dbReference>
<dbReference type="Pfam" id="PF00326">
    <property type="entry name" value="Peptidase_S9"/>
    <property type="match status" value="1"/>
</dbReference>
<dbReference type="OMA" id="QDRDICT"/>
<proteinExistence type="inferred from homology"/>
<keyword evidence="11" id="KW-1185">Reference proteome</keyword>
<dbReference type="SUPFAM" id="SSF53474">
    <property type="entry name" value="alpha/beta-Hydrolases"/>
    <property type="match status" value="1"/>
</dbReference>
<keyword evidence="3" id="KW-0645">Protease</keyword>